<evidence type="ECO:0000313" key="3">
    <source>
        <dbReference type="Proteomes" id="UP000596661"/>
    </source>
</evidence>
<reference evidence="2" key="2">
    <citation type="submission" date="2021-03" db="UniProtKB">
        <authorList>
            <consortium name="EnsemblPlants"/>
        </authorList>
    </citation>
    <scope>IDENTIFICATION</scope>
</reference>
<dbReference type="EMBL" id="UZAU01000056">
    <property type="status" value="NOT_ANNOTATED_CDS"/>
    <property type="molecule type" value="Genomic_DNA"/>
</dbReference>
<keyword evidence="3" id="KW-1185">Reference proteome</keyword>
<evidence type="ECO:0000313" key="2">
    <source>
        <dbReference type="EnsemblPlants" id="cds.evm.model.01.2051"/>
    </source>
</evidence>
<protein>
    <submittedName>
        <fullName evidence="2">Uncharacterized protein</fullName>
    </submittedName>
</protein>
<accession>A0A803NJI9</accession>
<feature type="region of interest" description="Disordered" evidence="1">
    <location>
        <begin position="29"/>
        <end position="60"/>
    </location>
</feature>
<sequence length="245" mass="27706">MSHETQLERHTSMMDLSIKMAANLTFGSRNGPYRHPFPSGRANDTENPSRLPLRNYSRPPSTNRPLCQLCMKYGHSAPISHVTQTLPNFGDDVGWYVDNGATNHVELAMESLDSATPYTGQESVVVGDGLDMSYWWHAFQCDVYSINRMATPVTGNMEYRSEECIFLGYSPKPSTLWDADSLRMDIWCHISPEMFCTPPSVDGLPSFDYRMAQDGGRHHRNVTVELGKRGVEIGSKRYEKAKQNF</sequence>
<reference evidence="2" key="1">
    <citation type="submission" date="2018-11" db="EMBL/GenBank/DDBJ databases">
        <authorList>
            <person name="Grassa J C."/>
        </authorList>
    </citation>
    <scope>NUCLEOTIDE SEQUENCE [LARGE SCALE GENOMIC DNA]</scope>
</reference>
<dbReference type="Proteomes" id="UP000596661">
    <property type="component" value="Chromosome 1"/>
</dbReference>
<name>A0A803NJI9_CANSA</name>
<proteinExistence type="predicted"/>
<dbReference type="Gramene" id="evm.model.01.2051">
    <property type="protein sequence ID" value="cds.evm.model.01.2051"/>
    <property type="gene ID" value="evm.TU.01.2051"/>
</dbReference>
<organism evidence="2 3">
    <name type="scientific">Cannabis sativa</name>
    <name type="common">Hemp</name>
    <name type="synonym">Marijuana</name>
    <dbReference type="NCBI Taxonomy" id="3483"/>
    <lineage>
        <taxon>Eukaryota</taxon>
        <taxon>Viridiplantae</taxon>
        <taxon>Streptophyta</taxon>
        <taxon>Embryophyta</taxon>
        <taxon>Tracheophyta</taxon>
        <taxon>Spermatophyta</taxon>
        <taxon>Magnoliopsida</taxon>
        <taxon>eudicotyledons</taxon>
        <taxon>Gunneridae</taxon>
        <taxon>Pentapetalae</taxon>
        <taxon>rosids</taxon>
        <taxon>fabids</taxon>
        <taxon>Rosales</taxon>
        <taxon>Cannabaceae</taxon>
        <taxon>Cannabis</taxon>
    </lineage>
</organism>
<evidence type="ECO:0000256" key="1">
    <source>
        <dbReference type="SAM" id="MobiDB-lite"/>
    </source>
</evidence>
<dbReference type="EnsemblPlants" id="evm.model.01.2051">
    <property type="protein sequence ID" value="cds.evm.model.01.2051"/>
    <property type="gene ID" value="evm.TU.01.2051"/>
</dbReference>
<dbReference type="AlphaFoldDB" id="A0A803NJI9"/>